<feature type="compositionally biased region" description="Low complexity" evidence="4">
    <location>
        <begin position="443"/>
        <end position="457"/>
    </location>
</feature>
<dbReference type="PROSITE" id="PS50011">
    <property type="entry name" value="PROTEIN_KINASE_DOM"/>
    <property type="match status" value="1"/>
</dbReference>
<feature type="region of interest" description="Disordered" evidence="4">
    <location>
        <begin position="320"/>
        <end position="339"/>
    </location>
</feature>
<feature type="compositionally biased region" description="Acidic residues" evidence="4">
    <location>
        <begin position="71"/>
        <end position="82"/>
    </location>
</feature>
<feature type="compositionally biased region" description="Polar residues" evidence="4">
    <location>
        <begin position="1"/>
        <end position="14"/>
    </location>
</feature>
<accession>A0A9P6MR48</accession>
<feature type="compositionally biased region" description="Basic residues" evidence="4">
    <location>
        <begin position="15"/>
        <end position="25"/>
    </location>
</feature>
<protein>
    <recommendedName>
        <fullName evidence="5">Protein kinase domain-containing protein</fullName>
    </recommendedName>
</protein>
<dbReference type="Gene3D" id="1.10.510.10">
    <property type="entry name" value="Transferase(Phosphotransferase) domain 1"/>
    <property type="match status" value="2"/>
</dbReference>
<evidence type="ECO:0000256" key="3">
    <source>
        <dbReference type="PROSITE-ProRule" id="PRU10141"/>
    </source>
</evidence>
<comment type="caution">
    <text evidence="6">The sequence shown here is derived from an EMBL/GenBank/DDBJ whole genome shotgun (WGS) entry which is preliminary data.</text>
</comment>
<dbReference type="InterPro" id="IPR017441">
    <property type="entry name" value="Protein_kinase_ATP_BS"/>
</dbReference>
<feature type="region of interest" description="Disordered" evidence="4">
    <location>
        <begin position="352"/>
        <end position="460"/>
    </location>
</feature>
<reference evidence="6" key="1">
    <citation type="journal article" date="2020" name="Fungal Divers.">
        <title>Resolving the Mortierellaceae phylogeny through synthesis of multi-gene phylogenetics and phylogenomics.</title>
        <authorList>
            <person name="Vandepol N."/>
            <person name="Liber J."/>
            <person name="Desiro A."/>
            <person name="Na H."/>
            <person name="Kennedy M."/>
            <person name="Barry K."/>
            <person name="Grigoriev I.V."/>
            <person name="Miller A.N."/>
            <person name="O'Donnell K."/>
            <person name="Stajich J.E."/>
            <person name="Bonito G."/>
        </authorList>
    </citation>
    <scope>NUCLEOTIDE SEQUENCE</scope>
    <source>
        <strain evidence="6">NRRL 2769</strain>
    </source>
</reference>
<evidence type="ECO:0000256" key="4">
    <source>
        <dbReference type="SAM" id="MobiDB-lite"/>
    </source>
</evidence>
<feature type="compositionally biased region" description="Acidic residues" evidence="4">
    <location>
        <begin position="91"/>
        <end position="102"/>
    </location>
</feature>
<feature type="region of interest" description="Disordered" evidence="4">
    <location>
        <begin position="1"/>
        <end position="34"/>
    </location>
</feature>
<keyword evidence="1 3" id="KW-0547">Nucleotide-binding</keyword>
<dbReference type="SMART" id="SM00220">
    <property type="entry name" value="S_TKc"/>
    <property type="match status" value="1"/>
</dbReference>
<dbReference type="GO" id="GO:0005737">
    <property type="term" value="C:cytoplasm"/>
    <property type="evidence" value="ECO:0007669"/>
    <property type="project" value="TreeGrafter"/>
</dbReference>
<organism evidence="6 7">
    <name type="scientific">Entomortierella chlamydospora</name>
    <dbReference type="NCBI Taxonomy" id="101097"/>
    <lineage>
        <taxon>Eukaryota</taxon>
        <taxon>Fungi</taxon>
        <taxon>Fungi incertae sedis</taxon>
        <taxon>Mucoromycota</taxon>
        <taxon>Mortierellomycotina</taxon>
        <taxon>Mortierellomycetes</taxon>
        <taxon>Mortierellales</taxon>
        <taxon>Mortierellaceae</taxon>
        <taxon>Entomortierella</taxon>
    </lineage>
</organism>
<proteinExistence type="predicted"/>
<feature type="region of interest" description="Disordered" evidence="4">
    <location>
        <begin position="762"/>
        <end position="781"/>
    </location>
</feature>
<dbReference type="PANTHER" id="PTHR24346">
    <property type="entry name" value="MAP/MICROTUBULE AFFINITY-REGULATING KINASE"/>
    <property type="match status" value="1"/>
</dbReference>
<feature type="compositionally biased region" description="Polar residues" evidence="4">
    <location>
        <begin position="762"/>
        <end position="780"/>
    </location>
</feature>
<dbReference type="EMBL" id="JAAAID010001268">
    <property type="protein sequence ID" value="KAG0010778.1"/>
    <property type="molecule type" value="Genomic_DNA"/>
</dbReference>
<evidence type="ECO:0000256" key="1">
    <source>
        <dbReference type="ARBA" id="ARBA00022741"/>
    </source>
</evidence>
<dbReference type="SUPFAM" id="SSF56112">
    <property type="entry name" value="Protein kinase-like (PK-like)"/>
    <property type="match status" value="1"/>
</dbReference>
<feature type="domain" description="Protein kinase" evidence="5">
    <location>
        <begin position="572"/>
        <end position="895"/>
    </location>
</feature>
<dbReference type="PANTHER" id="PTHR24346:SF76">
    <property type="entry name" value="NON-SPECIFIC SERINE_THREONINE PROTEIN KINASE"/>
    <property type="match status" value="1"/>
</dbReference>
<feature type="region of interest" description="Disordered" evidence="4">
    <location>
        <begin position="227"/>
        <end position="277"/>
    </location>
</feature>
<gene>
    <name evidence="6" type="ORF">BGZ80_001191</name>
</gene>
<dbReference type="GO" id="GO:0004674">
    <property type="term" value="F:protein serine/threonine kinase activity"/>
    <property type="evidence" value="ECO:0007669"/>
    <property type="project" value="TreeGrafter"/>
</dbReference>
<keyword evidence="2 3" id="KW-0067">ATP-binding</keyword>
<dbReference type="InterPro" id="IPR000719">
    <property type="entry name" value="Prot_kinase_dom"/>
</dbReference>
<dbReference type="AlphaFoldDB" id="A0A9P6MR48"/>
<feature type="binding site" evidence="3">
    <location>
        <position position="604"/>
    </location>
    <ligand>
        <name>ATP</name>
        <dbReference type="ChEBI" id="CHEBI:30616"/>
    </ligand>
</feature>
<dbReference type="InterPro" id="IPR011009">
    <property type="entry name" value="Kinase-like_dom_sf"/>
</dbReference>
<feature type="compositionally biased region" description="Low complexity" evidence="4">
    <location>
        <begin position="402"/>
        <end position="414"/>
    </location>
</feature>
<feature type="compositionally biased region" description="Polar residues" evidence="4">
    <location>
        <begin position="376"/>
        <end position="393"/>
    </location>
</feature>
<dbReference type="GO" id="GO:0035556">
    <property type="term" value="P:intracellular signal transduction"/>
    <property type="evidence" value="ECO:0007669"/>
    <property type="project" value="TreeGrafter"/>
</dbReference>
<dbReference type="Pfam" id="PF00069">
    <property type="entry name" value="Pkinase"/>
    <property type="match status" value="2"/>
</dbReference>
<evidence type="ECO:0000259" key="5">
    <source>
        <dbReference type="PROSITE" id="PS50011"/>
    </source>
</evidence>
<dbReference type="GO" id="GO:0005524">
    <property type="term" value="F:ATP binding"/>
    <property type="evidence" value="ECO:0007669"/>
    <property type="project" value="UniProtKB-UniRule"/>
</dbReference>
<evidence type="ECO:0000313" key="6">
    <source>
        <dbReference type="EMBL" id="KAG0010778.1"/>
    </source>
</evidence>
<feature type="compositionally biased region" description="Low complexity" evidence="4">
    <location>
        <begin position="245"/>
        <end position="268"/>
    </location>
</feature>
<dbReference type="GO" id="GO:0000226">
    <property type="term" value="P:microtubule cytoskeleton organization"/>
    <property type="evidence" value="ECO:0007669"/>
    <property type="project" value="TreeGrafter"/>
</dbReference>
<feature type="compositionally biased region" description="Low complexity" evidence="4">
    <location>
        <begin position="425"/>
        <end position="436"/>
    </location>
</feature>
<evidence type="ECO:0000313" key="7">
    <source>
        <dbReference type="Proteomes" id="UP000703661"/>
    </source>
</evidence>
<feature type="compositionally biased region" description="Polar residues" evidence="4">
    <location>
        <begin position="231"/>
        <end position="244"/>
    </location>
</feature>
<name>A0A9P6MR48_9FUNG</name>
<dbReference type="PROSITE" id="PS00107">
    <property type="entry name" value="PROTEIN_KINASE_ATP"/>
    <property type="match status" value="1"/>
</dbReference>
<evidence type="ECO:0000256" key="2">
    <source>
        <dbReference type="ARBA" id="ARBA00022840"/>
    </source>
</evidence>
<keyword evidence="7" id="KW-1185">Reference proteome</keyword>
<dbReference type="OrthoDB" id="4062651at2759"/>
<dbReference type="Proteomes" id="UP000703661">
    <property type="component" value="Unassembled WGS sequence"/>
</dbReference>
<sequence>MTFSIPQPIPSRSSHPVHAHQRPPIRRSQSSNSATVAAAAFNTNNNTNKYGLSQLLATSDHHHRHRHLPIIDDDFLANEDDERQQRRPDSDISDDDNDDDNDNISQVRNDSGHYSDLEMESENRGIPIGKPTFRYSQNGNGHLFGTAVGGSFDSKQSEDMQNARRFRYSHSHSNSDCHNSINQIADNLKTAHTEKTSASDLLENTQKDPSVQQLAHFQYEQPEQLGFDQENGYSDSSLASPSNISSCTPCAPTSSSPSLPSSSPSPASITMSQRAQRRSEVLGSENISFQGGFEHNTDTTQAISKTSVISAKSNIELNTNNNSTDIKAHHHHTQSHAHPNISIDTSKARLQNPPVSVANPIPQPASASTAPLKKPISTNNLQRPPRSDAQSLFGSKKDDKSILSPPLSMSTPTSNGSTRPLMMASQSRLSSSLLQQPTNGLDSQSSVLLPSLSPSSPRTNSALVNSLEQLSVSWKAPEHTPSFPINRLHRSRTMSSSARPFINCSFSSNGTTSSTNSAGQYQNSFMSPSAMVTSSSYSSLPYSPAVAFLSNFVDVTAPRMAPDEEGEQVGDFIMGKMIGHGGFSIVREAFAIHLDGLVAQVAVKIVKTQTGATDNDRVQRMLDKEIAIWSRLSHPNVLPFVAVEKLPTDTFVFCELCTGGNLLDYLTRQEAPSYMSAGSGTTVGLEESQARAIFKQIAEAVRYLHEEKRIVHRDIKLENILQHEDGTWKICDFGLAEYQNDEAASYFGSPLSPTIYNPRASANANDSHVSPSSVQSQGSLADNDGCFDGVAEEEEEDVVGGSLAYCSPEQLRSQKPLRCPSSDVWSLGVVLYALLTGRLPFQDEYEPRLQFQILNGRYEDPTQCSAEARDLLKNMFRSKPEDRWRIGEVIDSPWCMGTTLESSGDFSNTDSNNSNSHAKMNNFFSTFRF</sequence>
<feature type="region of interest" description="Disordered" evidence="4">
    <location>
        <begin position="70"/>
        <end position="134"/>
    </location>
</feature>